<comment type="caution">
    <text evidence="2">The sequence shown here is derived from an EMBL/GenBank/DDBJ whole genome shotgun (WGS) entry which is preliminary data.</text>
</comment>
<reference evidence="2 3" key="1">
    <citation type="submission" date="2017-11" db="EMBL/GenBank/DDBJ databases">
        <title>De-novo sequencing of pomegranate (Punica granatum L.) genome.</title>
        <authorList>
            <person name="Akparov Z."/>
            <person name="Amiraslanov A."/>
            <person name="Hajiyeva S."/>
            <person name="Abbasov M."/>
            <person name="Kaur K."/>
            <person name="Hamwieh A."/>
            <person name="Solovyev V."/>
            <person name="Salamov A."/>
            <person name="Braich B."/>
            <person name="Kosarev P."/>
            <person name="Mahmoud A."/>
            <person name="Hajiyev E."/>
            <person name="Babayeva S."/>
            <person name="Izzatullayeva V."/>
            <person name="Mammadov A."/>
            <person name="Mammadov A."/>
            <person name="Sharifova S."/>
            <person name="Ojaghi J."/>
            <person name="Eynullazada K."/>
            <person name="Bayramov B."/>
            <person name="Abdulazimova A."/>
            <person name="Shahmuradov I."/>
        </authorList>
    </citation>
    <scope>NUCLEOTIDE SEQUENCE [LARGE SCALE GENOMIC DNA]</scope>
    <source>
        <strain evidence="3">cv. AG2017</strain>
        <tissue evidence="2">Leaf</tissue>
    </source>
</reference>
<evidence type="ECO:0000313" key="2">
    <source>
        <dbReference type="EMBL" id="PKI58276.1"/>
    </source>
</evidence>
<organism evidence="2 3">
    <name type="scientific">Punica granatum</name>
    <name type="common">Pomegranate</name>
    <dbReference type="NCBI Taxonomy" id="22663"/>
    <lineage>
        <taxon>Eukaryota</taxon>
        <taxon>Viridiplantae</taxon>
        <taxon>Streptophyta</taxon>
        <taxon>Embryophyta</taxon>
        <taxon>Tracheophyta</taxon>
        <taxon>Spermatophyta</taxon>
        <taxon>Magnoliopsida</taxon>
        <taxon>eudicotyledons</taxon>
        <taxon>Gunneridae</taxon>
        <taxon>Pentapetalae</taxon>
        <taxon>rosids</taxon>
        <taxon>malvids</taxon>
        <taxon>Myrtales</taxon>
        <taxon>Lythraceae</taxon>
        <taxon>Punica</taxon>
    </lineage>
</organism>
<dbReference type="EMBL" id="PGOL01001411">
    <property type="protein sequence ID" value="PKI58276.1"/>
    <property type="molecule type" value="Genomic_DNA"/>
</dbReference>
<evidence type="ECO:0000256" key="1">
    <source>
        <dbReference type="SAM" id="MobiDB-lite"/>
    </source>
</evidence>
<feature type="region of interest" description="Disordered" evidence="1">
    <location>
        <begin position="1"/>
        <end position="36"/>
    </location>
</feature>
<dbReference type="Proteomes" id="UP000233551">
    <property type="component" value="Unassembled WGS sequence"/>
</dbReference>
<gene>
    <name evidence="2" type="ORF">CRG98_021358</name>
</gene>
<sequence>MGASANPRGGRGCAPSCALDPTPRSSGPSHDLGVRPGRVLENLAGGVDVESAHWMRKGSLSASAGTSCRPPSYLITRPGNMSVLPKWLRRGTPTIPGHPVIMGPPRFHRATHRKRTSVNSRQKRLHSEKLRSGGGMTSTRH</sequence>
<name>A0A2I0JS16_PUNGR</name>
<feature type="region of interest" description="Disordered" evidence="1">
    <location>
        <begin position="95"/>
        <end position="141"/>
    </location>
</feature>
<dbReference type="AlphaFoldDB" id="A0A2I0JS16"/>
<feature type="compositionally biased region" description="Gly residues" evidence="1">
    <location>
        <begin position="132"/>
        <end position="141"/>
    </location>
</feature>
<accession>A0A2I0JS16</accession>
<proteinExistence type="predicted"/>
<keyword evidence="3" id="KW-1185">Reference proteome</keyword>
<evidence type="ECO:0000313" key="3">
    <source>
        <dbReference type="Proteomes" id="UP000233551"/>
    </source>
</evidence>
<protein>
    <submittedName>
        <fullName evidence="2">Uncharacterized protein</fullName>
    </submittedName>
</protein>
<feature type="compositionally biased region" description="Basic residues" evidence="1">
    <location>
        <begin position="106"/>
        <end position="124"/>
    </location>
</feature>